<feature type="domain" description="FecR protein" evidence="2">
    <location>
        <begin position="499"/>
        <end position="557"/>
    </location>
</feature>
<reference evidence="3 4" key="1">
    <citation type="submission" date="2019-02" db="EMBL/GenBank/DDBJ databases">
        <title>Deep-cultivation of Planctomycetes and their phenomic and genomic characterization uncovers novel biology.</title>
        <authorList>
            <person name="Wiegand S."/>
            <person name="Jogler M."/>
            <person name="Boedeker C."/>
            <person name="Pinto D."/>
            <person name="Vollmers J."/>
            <person name="Rivas-Marin E."/>
            <person name="Kohn T."/>
            <person name="Peeters S.H."/>
            <person name="Heuer A."/>
            <person name="Rast P."/>
            <person name="Oberbeckmann S."/>
            <person name="Bunk B."/>
            <person name="Jeske O."/>
            <person name="Meyerdierks A."/>
            <person name="Storesund J.E."/>
            <person name="Kallscheuer N."/>
            <person name="Luecker S."/>
            <person name="Lage O.M."/>
            <person name="Pohl T."/>
            <person name="Merkel B.J."/>
            <person name="Hornburger P."/>
            <person name="Mueller R.-W."/>
            <person name="Bruemmer F."/>
            <person name="Labrenz M."/>
            <person name="Spormann A.M."/>
            <person name="Op Den Camp H."/>
            <person name="Overmann J."/>
            <person name="Amann R."/>
            <person name="Jetten M.S.M."/>
            <person name="Mascher T."/>
            <person name="Medema M.H."/>
            <person name="Devos D.P."/>
            <person name="Kaster A.-K."/>
            <person name="Ovreas L."/>
            <person name="Rohde M."/>
            <person name="Galperin M.Y."/>
            <person name="Jogler C."/>
        </authorList>
    </citation>
    <scope>NUCLEOTIDE SEQUENCE [LARGE SCALE GENOMIC DNA]</scope>
    <source>
        <strain evidence="3 4">KOR34</strain>
    </source>
</reference>
<evidence type="ECO:0000256" key="1">
    <source>
        <dbReference type="SAM" id="MobiDB-lite"/>
    </source>
</evidence>
<name>A0A5C5V5U9_9BACT</name>
<dbReference type="Pfam" id="PF04773">
    <property type="entry name" value="FecR"/>
    <property type="match status" value="1"/>
</dbReference>
<keyword evidence="4" id="KW-1185">Reference proteome</keyword>
<proteinExistence type="predicted"/>
<dbReference type="Gene3D" id="2.60.120.1440">
    <property type="match status" value="1"/>
</dbReference>
<evidence type="ECO:0000259" key="2">
    <source>
        <dbReference type="Pfam" id="PF04773"/>
    </source>
</evidence>
<accession>A0A5C5V5U9</accession>
<dbReference type="OrthoDB" id="240074at2"/>
<dbReference type="PANTHER" id="PTHR30273:SF2">
    <property type="entry name" value="PROTEIN FECR"/>
    <property type="match status" value="1"/>
</dbReference>
<sequence>MPPADDPKSFGTLQRLIQAWLDGDISADEMSRLSGMLRESRSARDVFLNAMQIDAELFWRYSAQPEVNTLLSIADDGVAHPLASLTEDQLAIWGDPGFQAVFGQLQGQEQSVHAWMQVYPRIRASVFLCIEDYDAAEGVVGEICKRVNQGRQRPETGLDVTAAKVTRQTLAQQLRSRSGSEARTCLQLVDVLMQADEPCDPAPVYESIESFVPHHVPADVLQMLSLRYLLEAPCEKIAESLGLAPQATYDRLARSRMFVWNLCVQQLDQAMPDDAEAYLSLANGLFDRPQTSHPPARRLARWLQAGPQNRQCFRTFCMLHESLYRQLSLGVLFDELSERKDAAFRRVVETAVDEFEARSRVASHGRSQTRKGVPSVAAIGWGAATAATLLLALTLYFWNGRAEVARTETPSPPPVPTHTPSATPDEPVPPPAPEVAPPPVVGVVSVALGLSADERAPLIKGEPIRKHDRITLDHGFVQLGTTSGGVWVLEAPVAAVIEGENQIYLETGRIVGRNAGHETALVVRTPTTSVYDLGTEFGVSVDADASTLVAVYEGAVELKAAKESDAGLRPPAVSVSAGFQTAVSTDAVAGGKVVPLPHDRGFVRPDELQLRQQAVDGSDDAAEMVAFYELLRIDGLLAYQGFHNATNGESYTIGLAQPGIRPQGSFAFGPKLAKNGAAFGLFDSLSIRDRRAVYLDLDVADGSRLAQAGLLGPDGKVGQRNGEVWISWRSRCDVPADEQLLWAGMSLMFGDERNKQEPLFMGEPASLTSFGIHSNIRKNSSESRIELDIDPSTPGVQPLPRDSLPHTLVACVEIRASGQATAKAWCDVEAAQLASTPPHASFDFDTFQFDRLRFEVASENRSAGCSFDEVIVAASLQSLEAAEEALATAAIPTTAH</sequence>
<organism evidence="3 4">
    <name type="scientific">Posidoniimonas corsicana</name>
    <dbReference type="NCBI Taxonomy" id="1938618"/>
    <lineage>
        <taxon>Bacteria</taxon>
        <taxon>Pseudomonadati</taxon>
        <taxon>Planctomycetota</taxon>
        <taxon>Planctomycetia</taxon>
        <taxon>Pirellulales</taxon>
        <taxon>Lacipirellulaceae</taxon>
        <taxon>Posidoniimonas</taxon>
    </lineage>
</organism>
<feature type="compositionally biased region" description="Pro residues" evidence="1">
    <location>
        <begin position="426"/>
        <end position="436"/>
    </location>
</feature>
<dbReference type="RefSeq" id="WP_146566928.1">
    <property type="nucleotide sequence ID" value="NZ_SIHJ01000002.1"/>
</dbReference>
<dbReference type="InterPro" id="IPR012373">
    <property type="entry name" value="Ferrdict_sens_TM"/>
</dbReference>
<comment type="caution">
    <text evidence="3">The sequence shown here is derived from an EMBL/GenBank/DDBJ whole genome shotgun (WGS) entry which is preliminary data.</text>
</comment>
<dbReference type="GO" id="GO:0016989">
    <property type="term" value="F:sigma factor antagonist activity"/>
    <property type="evidence" value="ECO:0007669"/>
    <property type="project" value="TreeGrafter"/>
</dbReference>
<evidence type="ECO:0000313" key="3">
    <source>
        <dbReference type="EMBL" id="TWT33918.1"/>
    </source>
</evidence>
<evidence type="ECO:0000313" key="4">
    <source>
        <dbReference type="Proteomes" id="UP000316714"/>
    </source>
</evidence>
<dbReference type="Proteomes" id="UP000316714">
    <property type="component" value="Unassembled WGS sequence"/>
</dbReference>
<dbReference type="InterPro" id="IPR006860">
    <property type="entry name" value="FecR"/>
</dbReference>
<dbReference type="AlphaFoldDB" id="A0A5C5V5U9"/>
<dbReference type="EMBL" id="SIHJ01000002">
    <property type="protein sequence ID" value="TWT33918.1"/>
    <property type="molecule type" value="Genomic_DNA"/>
</dbReference>
<feature type="region of interest" description="Disordered" evidence="1">
    <location>
        <begin position="406"/>
        <end position="436"/>
    </location>
</feature>
<gene>
    <name evidence="3" type="ORF">KOR34_37540</name>
</gene>
<protein>
    <submittedName>
        <fullName evidence="3">FecR protein</fullName>
    </submittedName>
</protein>
<dbReference type="PANTHER" id="PTHR30273">
    <property type="entry name" value="PERIPLASMIC SIGNAL SENSOR AND SIGMA FACTOR ACTIVATOR FECR-RELATED"/>
    <property type="match status" value="1"/>
</dbReference>